<gene>
    <name evidence="1" type="ORF">SAMN04488500_109144</name>
</gene>
<dbReference type="OrthoDB" id="1681626at2"/>
<proteinExistence type="predicted"/>
<dbReference type="EMBL" id="FWXI01000009">
    <property type="protein sequence ID" value="SMC80337.1"/>
    <property type="molecule type" value="Genomic_DNA"/>
</dbReference>
<organism evidence="1 2">
    <name type="scientific">Sporomusa malonica</name>
    <dbReference type="NCBI Taxonomy" id="112901"/>
    <lineage>
        <taxon>Bacteria</taxon>
        <taxon>Bacillati</taxon>
        <taxon>Bacillota</taxon>
        <taxon>Negativicutes</taxon>
        <taxon>Selenomonadales</taxon>
        <taxon>Sporomusaceae</taxon>
        <taxon>Sporomusa</taxon>
    </lineage>
</organism>
<evidence type="ECO:0000313" key="2">
    <source>
        <dbReference type="Proteomes" id="UP000192738"/>
    </source>
</evidence>
<name>A0A1W2C501_9FIRM</name>
<keyword evidence="2" id="KW-1185">Reference proteome</keyword>
<dbReference type="AlphaFoldDB" id="A0A1W2C501"/>
<accession>A0A1W2C501</accession>
<reference evidence="1 2" key="1">
    <citation type="submission" date="2017-04" db="EMBL/GenBank/DDBJ databases">
        <authorList>
            <person name="Afonso C.L."/>
            <person name="Miller P.J."/>
            <person name="Scott M.A."/>
            <person name="Spackman E."/>
            <person name="Goraichik I."/>
            <person name="Dimitrov K.M."/>
            <person name="Suarez D.L."/>
            <person name="Swayne D.E."/>
        </authorList>
    </citation>
    <scope>NUCLEOTIDE SEQUENCE [LARGE SCALE GENOMIC DNA]</scope>
    <source>
        <strain evidence="1 2">DSM 5090</strain>
    </source>
</reference>
<dbReference type="STRING" id="112901.SAMN04488500_109144"/>
<dbReference type="RefSeq" id="WP_084576043.1">
    <property type="nucleotide sequence ID" value="NZ_CP155572.1"/>
</dbReference>
<dbReference type="Proteomes" id="UP000192738">
    <property type="component" value="Unassembled WGS sequence"/>
</dbReference>
<protein>
    <submittedName>
        <fullName evidence="1">Uncharacterized protein</fullName>
    </submittedName>
</protein>
<sequence>MTDTDQLIKEKVLPFREKMIGIIKEKHPYMYSVANSVLAGRKNKAGLQVTQEGQVIGEYTFHLDGIHIQSVECGKLDSGIHHPFLGLVKPYGVLERSTIEQMLEDEGFTSELFGTIVKYLPGVTIKFLR</sequence>
<evidence type="ECO:0000313" key="1">
    <source>
        <dbReference type="EMBL" id="SMC80337.1"/>
    </source>
</evidence>